<dbReference type="PANTHER" id="PTHR31346">
    <property type="entry name" value="MULTIPLE ORGANELLAR RNA EDITING FACTOR 2, CHLOROPLASTIC-RELATED-RELATED"/>
    <property type="match status" value="1"/>
</dbReference>
<accession>A0AAV9CSP5</accession>
<dbReference type="EMBL" id="JAUJYO010000017">
    <property type="protein sequence ID" value="KAK1291526.1"/>
    <property type="molecule type" value="Genomic_DNA"/>
</dbReference>
<dbReference type="Pfam" id="PF21864">
    <property type="entry name" value="MORF_dom"/>
    <property type="match status" value="1"/>
</dbReference>
<sequence>MALARGRTLITTASLSRWLSLTRTSSTSVHRLHPSFTSPTDLRLPLPPSSSSVRLYSVPPPNHGDPNPPSRTMALDGCDYEHWNVVMWPPEGDPSRDEIIDGYVKTLAQVLGSEEAAKKSIYSVSTKHYFSFGCLVSEKITPKIKSLPRVRCVLPDSYSDKKNKDYGGEPFLDGKAVPYDPKYHKGWVEDNNEDDNDQNEMDGEGTESNNILHNADQLRNLDKQKQYVQDHEDQKKDDHPPPTSNQENRNNDGDTTKPHFHSQEIHIQDGQCTLSVKNQDAVGHGEQGTSPTSNQELQNSNEWSTTPPTLDQELKDINGGGSITTHLPHQEWQSNDSQSATPFNHISQNYGAQNTYNVGNTWSDMSSCMGLPNLGAVQNRDGSLPDTSYSRRAKLNRDTTTKANISNGNMLKSGGGGMPDMDHKNQLPRGDYHNNRTVSGYYQPPKPNQEFQNFDGMRRLPSKDGHQVPNQNFQRHDVRNTASANMGRATSREVPPPNWDMPYRDPHRRDTQHWSDRDHMPRGEGECPNQMSKGYHQNHMAPSGGMPYWTYGNQIPRWYDQNYHGQSTMPPGFSSPVPYEGFQYHSMWNTFSPTWGVCVFFVPVACMAGGFPRWPTPNVCAMPPYWGPPNMGGMPDGYGGFPSRDAPYRDSQSKNEGMQQRGSRESQYFHRQSTPPFRNSPPTPNHEITNNGMLNSGMPPNNSGTHRRDGAPPNTRYYPNQNIYNNRHLEGVSSRSFQGREMRDQVNGYAQNKGYGV</sequence>
<protein>
    <recommendedName>
        <fullName evidence="3">MORF/ORRM1/DAG-like MORF domain-containing protein</fullName>
    </recommendedName>
</protein>
<feature type="compositionally biased region" description="Basic and acidic residues" evidence="2">
    <location>
        <begin position="226"/>
        <end position="240"/>
    </location>
</feature>
<proteinExistence type="predicted"/>
<dbReference type="AlphaFoldDB" id="A0AAV9CSP5"/>
<feature type="compositionally biased region" description="Basic and acidic residues" evidence="2">
    <location>
        <begin position="502"/>
        <end position="523"/>
    </location>
</feature>
<evidence type="ECO:0000256" key="2">
    <source>
        <dbReference type="SAM" id="MobiDB-lite"/>
    </source>
</evidence>
<feature type="compositionally biased region" description="Polar residues" evidence="2">
    <location>
        <begin position="323"/>
        <end position="346"/>
    </location>
</feature>
<comment type="caution">
    <text evidence="4">The sequence shown here is derived from an EMBL/GenBank/DDBJ whole genome shotgun (WGS) entry which is preliminary data.</text>
</comment>
<organism evidence="4 5">
    <name type="scientific">Acorus calamus</name>
    <name type="common">Sweet flag</name>
    <dbReference type="NCBI Taxonomy" id="4465"/>
    <lineage>
        <taxon>Eukaryota</taxon>
        <taxon>Viridiplantae</taxon>
        <taxon>Streptophyta</taxon>
        <taxon>Embryophyta</taxon>
        <taxon>Tracheophyta</taxon>
        <taxon>Spermatophyta</taxon>
        <taxon>Magnoliopsida</taxon>
        <taxon>Liliopsida</taxon>
        <taxon>Acoraceae</taxon>
        <taxon>Acorus</taxon>
    </lineage>
</organism>
<reference evidence="4" key="2">
    <citation type="submission" date="2023-06" db="EMBL/GenBank/DDBJ databases">
        <authorList>
            <person name="Ma L."/>
            <person name="Liu K.-W."/>
            <person name="Li Z."/>
            <person name="Hsiao Y.-Y."/>
            <person name="Qi Y."/>
            <person name="Fu T."/>
            <person name="Tang G."/>
            <person name="Zhang D."/>
            <person name="Sun W.-H."/>
            <person name="Liu D.-K."/>
            <person name="Li Y."/>
            <person name="Chen G.-Z."/>
            <person name="Liu X.-D."/>
            <person name="Liao X.-Y."/>
            <person name="Jiang Y.-T."/>
            <person name="Yu X."/>
            <person name="Hao Y."/>
            <person name="Huang J."/>
            <person name="Zhao X.-W."/>
            <person name="Ke S."/>
            <person name="Chen Y.-Y."/>
            <person name="Wu W.-L."/>
            <person name="Hsu J.-L."/>
            <person name="Lin Y.-F."/>
            <person name="Huang M.-D."/>
            <person name="Li C.-Y."/>
            <person name="Huang L."/>
            <person name="Wang Z.-W."/>
            <person name="Zhao X."/>
            <person name="Zhong W.-Y."/>
            <person name="Peng D.-H."/>
            <person name="Ahmad S."/>
            <person name="Lan S."/>
            <person name="Zhang J.-S."/>
            <person name="Tsai W.-C."/>
            <person name="Van De Peer Y."/>
            <person name="Liu Z.-J."/>
        </authorList>
    </citation>
    <scope>NUCLEOTIDE SEQUENCE</scope>
    <source>
        <strain evidence="4">CP</strain>
        <tissue evidence="4">Leaves</tissue>
    </source>
</reference>
<feature type="region of interest" description="Disordered" evidence="2">
    <location>
        <begin position="183"/>
        <end position="209"/>
    </location>
</feature>
<keyword evidence="1" id="KW-0809">Transit peptide</keyword>
<evidence type="ECO:0000256" key="1">
    <source>
        <dbReference type="ARBA" id="ARBA00022946"/>
    </source>
</evidence>
<dbReference type="Proteomes" id="UP001180020">
    <property type="component" value="Unassembled WGS sequence"/>
</dbReference>
<feature type="region of interest" description="Disordered" evidence="2">
    <location>
        <begin position="319"/>
        <end position="346"/>
    </location>
</feature>
<dbReference type="PANTHER" id="PTHR31346:SF12">
    <property type="entry name" value="MULTIPLE ORGANELLAR RNA EDITING FACTOR 7, MITOCHONDRIAL"/>
    <property type="match status" value="1"/>
</dbReference>
<feature type="compositionally biased region" description="Polar residues" evidence="2">
    <location>
        <begin position="287"/>
        <end position="307"/>
    </location>
</feature>
<feature type="compositionally biased region" description="Acidic residues" evidence="2">
    <location>
        <begin position="190"/>
        <end position="205"/>
    </location>
</feature>
<dbReference type="InterPro" id="IPR054059">
    <property type="entry name" value="MORF/ORRM1/DAG-like_MORF"/>
</dbReference>
<evidence type="ECO:0000313" key="5">
    <source>
        <dbReference type="Proteomes" id="UP001180020"/>
    </source>
</evidence>
<dbReference type="InterPro" id="IPR039206">
    <property type="entry name" value="MORF/ORRM1/DAG-like"/>
</dbReference>
<dbReference type="GO" id="GO:0005739">
    <property type="term" value="C:mitochondrion"/>
    <property type="evidence" value="ECO:0007669"/>
    <property type="project" value="TreeGrafter"/>
</dbReference>
<dbReference type="GO" id="GO:0016554">
    <property type="term" value="P:cytidine to uridine editing"/>
    <property type="evidence" value="ECO:0007669"/>
    <property type="project" value="InterPro"/>
</dbReference>
<dbReference type="GO" id="GO:0080156">
    <property type="term" value="P:mitochondrial mRNA modification"/>
    <property type="evidence" value="ECO:0007669"/>
    <property type="project" value="TreeGrafter"/>
</dbReference>
<feature type="domain" description="MORF/ORRM1/DAG-like MORF" evidence="3">
    <location>
        <begin position="80"/>
        <end position="171"/>
    </location>
</feature>
<name>A0AAV9CSP5_ACOCL</name>
<gene>
    <name evidence="4" type="ORF">QJS10_CPB17g02383</name>
</gene>
<feature type="region of interest" description="Disordered" evidence="2">
    <location>
        <begin position="281"/>
        <end position="307"/>
    </location>
</feature>
<feature type="compositionally biased region" description="Basic and acidic residues" evidence="2">
    <location>
        <begin position="249"/>
        <end position="259"/>
    </location>
</feature>
<evidence type="ECO:0000313" key="4">
    <source>
        <dbReference type="EMBL" id="KAK1291526.1"/>
    </source>
</evidence>
<feature type="region of interest" description="Disordered" evidence="2">
    <location>
        <begin position="379"/>
        <end position="418"/>
    </location>
</feature>
<feature type="region of interest" description="Disordered" evidence="2">
    <location>
        <begin position="485"/>
        <end position="523"/>
    </location>
</feature>
<reference evidence="4" key="1">
    <citation type="journal article" date="2023" name="Nat. Commun.">
        <title>Diploid and tetraploid genomes of Acorus and the evolution of monocots.</title>
        <authorList>
            <person name="Ma L."/>
            <person name="Liu K.W."/>
            <person name="Li Z."/>
            <person name="Hsiao Y.Y."/>
            <person name="Qi Y."/>
            <person name="Fu T."/>
            <person name="Tang G.D."/>
            <person name="Zhang D."/>
            <person name="Sun W.H."/>
            <person name="Liu D.K."/>
            <person name="Li Y."/>
            <person name="Chen G.Z."/>
            <person name="Liu X.D."/>
            <person name="Liao X.Y."/>
            <person name="Jiang Y.T."/>
            <person name="Yu X."/>
            <person name="Hao Y."/>
            <person name="Huang J."/>
            <person name="Zhao X.W."/>
            <person name="Ke S."/>
            <person name="Chen Y.Y."/>
            <person name="Wu W.L."/>
            <person name="Hsu J.L."/>
            <person name="Lin Y.F."/>
            <person name="Huang M.D."/>
            <person name="Li C.Y."/>
            <person name="Huang L."/>
            <person name="Wang Z.W."/>
            <person name="Zhao X."/>
            <person name="Zhong W.Y."/>
            <person name="Peng D.H."/>
            <person name="Ahmad S."/>
            <person name="Lan S."/>
            <person name="Zhang J.S."/>
            <person name="Tsai W.C."/>
            <person name="Van de Peer Y."/>
            <person name="Liu Z.J."/>
        </authorList>
    </citation>
    <scope>NUCLEOTIDE SEQUENCE</scope>
    <source>
        <strain evidence="4">CP</strain>
    </source>
</reference>
<keyword evidence="5" id="KW-1185">Reference proteome</keyword>
<feature type="region of interest" description="Disordered" evidence="2">
    <location>
        <begin position="637"/>
        <end position="713"/>
    </location>
</feature>
<feature type="compositionally biased region" description="Polar residues" evidence="2">
    <location>
        <begin position="401"/>
        <end position="410"/>
    </location>
</feature>
<feature type="compositionally biased region" description="Polar residues" evidence="2">
    <location>
        <begin position="686"/>
        <end position="704"/>
    </location>
</feature>
<evidence type="ECO:0000259" key="3">
    <source>
        <dbReference type="Pfam" id="PF21864"/>
    </source>
</evidence>
<feature type="region of interest" description="Disordered" evidence="2">
    <location>
        <begin position="226"/>
        <end position="259"/>
    </location>
</feature>